<proteinExistence type="predicted"/>
<gene>
    <name evidence="1" type="ORF">HAP41_0000013035</name>
</gene>
<organism evidence="1 2">
    <name type="scientific">Bradyrhizobium barranii subsp. apii</name>
    <dbReference type="NCBI Taxonomy" id="2819348"/>
    <lineage>
        <taxon>Bacteria</taxon>
        <taxon>Pseudomonadati</taxon>
        <taxon>Pseudomonadota</taxon>
        <taxon>Alphaproteobacteria</taxon>
        <taxon>Hyphomicrobiales</taxon>
        <taxon>Nitrobacteraceae</taxon>
        <taxon>Bradyrhizobium</taxon>
        <taxon>Bradyrhizobium barranii</taxon>
    </lineage>
</organism>
<evidence type="ECO:0000313" key="2">
    <source>
        <dbReference type="Proteomes" id="UP000551709"/>
    </source>
</evidence>
<dbReference type="AlphaFoldDB" id="A0A8T5VMU3"/>
<accession>A0A8T5VMU3</accession>
<dbReference type="RefSeq" id="WP_166101358.1">
    <property type="nucleotide sequence ID" value="NZ_CP096255.1"/>
</dbReference>
<reference evidence="1" key="2">
    <citation type="submission" date="2022-04" db="EMBL/GenBank/DDBJ databases">
        <authorList>
            <person name="Bromfield E.S.P."/>
            <person name="Cloutier S."/>
        </authorList>
    </citation>
    <scope>NUCLEOTIDE SEQUENCE</scope>
    <source>
        <strain evidence="1">1S5</strain>
    </source>
</reference>
<name>A0A8T5VMU3_9BRAD</name>
<protein>
    <submittedName>
        <fullName evidence="1">Uncharacterized protein</fullName>
    </submittedName>
</protein>
<sequence>MTPDFIANLRMVPKDFDRAVDQVCKVNNTLCAQAILIVTVFAEVRDTLTAEYAPLLGDFSFGSKTDLPLAISDSLAYAIFRLSAGYSIHPTEPNAAVVGPADPPYYVSKIPLSRTLIDGGCPGFC</sequence>
<evidence type="ECO:0000313" key="1">
    <source>
        <dbReference type="EMBL" id="UPT89814.1"/>
    </source>
</evidence>
<dbReference type="EMBL" id="CP096255">
    <property type="protein sequence ID" value="UPT89814.1"/>
    <property type="molecule type" value="Genomic_DNA"/>
</dbReference>
<reference evidence="1" key="1">
    <citation type="journal article" date="2017" name="Syst. Appl. Microbiol.">
        <title>Soybeans inoculated with root zone soils of Canadian native legumes harbour diverse and novel Bradyrhizobium spp. that possess agricultural potential.</title>
        <authorList>
            <person name="Bromfield E.S.P."/>
            <person name="Cloutier S."/>
            <person name="Tambong J.T."/>
            <person name="Tran Thi T.V."/>
        </authorList>
    </citation>
    <scope>NUCLEOTIDE SEQUENCE</scope>
    <source>
        <strain evidence="1">1S5</strain>
    </source>
</reference>
<dbReference type="Proteomes" id="UP000551709">
    <property type="component" value="Chromosome"/>
</dbReference>